<dbReference type="Proteomes" id="UP001168877">
    <property type="component" value="Unassembled WGS sequence"/>
</dbReference>
<evidence type="ECO:0000313" key="3">
    <source>
        <dbReference type="Proteomes" id="UP001168877"/>
    </source>
</evidence>
<keyword evidence="3" id="KW-1185">Reference proteome</keyword>
<comment type="caution">
    <text evidence="2">The sequence shown here is derived from an EMBL/GenBank/DDBJ whole genome shotgun (WGS) entry which is preliminary data.</text>
</comment>
<reference evidence="2" key="2">
    <citation type="submission" date="2023-06" db="EMBL/GenBank/DDBJ databases">
        <authorList>
            <person name="Swenson N.G."/>
            <person name="Wegrzyn J.L."/>
            <person name="Mcevoy S.L."/>
        </authorList>
    </citation>
    <scope>NUCLEOTIDE SEQUENCE</scope>
    <source>
        <strain evidence="2">NS2018</strain>
        <tissue evidence="2">Leaf</tissue>
    </source>
</reference>
<reference evidence="2" key="1">
    <citation type="journal article" date="2022" name="Plant J.">
        <title>Strategies of tolerance reflected in two North American maple genomes.</title>
        <authorList>
            <person name="McEvoy S.L."/>
            <person name="Sezen U.U."/>
            <person name="Trouern-Trend A."/>
            <person name="McMahon S.M."/>
            <person name="Schaberg P.G."/>
            <person name="Yang J."/>
            <person name="Wegrzyn J.L."/>
            <person name="Swenson N.G."/>
        </authorList>
    </citation>
    <scope>NUCLEOTIDE SEQUENCE</scope>
    <source>
        <strain evidence="2">NS2018</strain>
    </source>
</reference>
<evidence type="ECO:0000313" key="2">
    <source>
        <dbReference type="EMBL" id="KAK0598200.1"/>
    </source>
</evidence>
<feature type="region of interest" description="Disordered" evidence="1">
    <location>
        <begin position="71"/>
        <end position="93"/>
    </location>
</feature>
<proteinExistence type="predicted"/>
<gene>
    <name evidence="2" type="ORF">LWI29_032498</name>
</gene>
<dbReference type="PROSITE" id="PS51257">
    <property type="entry name" value="PROKAR_LIPOPROTEIN"/>
    <property type="match status" value="1"/>
</dbReference>
<evidence type="ECO:0000256" key="1">
    <source>
        <dbReference type="SAM" id="MobiDB-lite"/>
    </source>
</evidence>
<dbReference type="EMBL" id="JAUESC010000004">
    <property type="protein sequence ID" value="KAK0598200.1"/>
    <property type="molecule type" value="Genomic_DNA"/>
</dbReference>
<protein>
    <submittedName>
        <fullName evidence="2">Uncharacterized protein</fullName>
    </submittedName>
</protein>
<name>A0AA39SY69_ACESA</name>
<accession>A0AA39SY69</accession>
<sequence length="125" mass="13958">MFNRLADISHGFYGSAYMGSGGCKGSFRETDCQTQFLSCLLRFDRKLREIIELASQAIAIETMAATATLPPLKLREVPSPTPPVPDLRRDPPNRRARAAVHQIQFERLNLVQIQFRSSPPSIKSG</sequence>
<dbReference type="AlphaFoldDB" id="A0AA39SY69"/>
<organism evidence="2 3">
    <name type="scientific">Acer saccharum</name>
    <name type="common">Sugar maple</name>
    <dbReference type="NCBI Taxonomy" id="4024"/>
    <lineage>
        <taxon>Eukaryota</taxon>
        <taxon>Viridiplantae</taxon>
        <taxon>Streptophyta</taxon>
        <taxon>Embryophyta</taxon>
        <taxon>Tracheophyta</taxon>
        <taxon>Spermatophyta</taxon>
        <taxon>Magnoliopsida</taxon>
        <taxon>eudicotyledons</taxon>
        <taxon>Gunneridae</taxon>
        <taxon>Pentapetalae</taxon>
        <taxon>rosids</taxon>
        <taxon>malvids</taxon>
        <taxon>Sapindales</taxon>
        <taxon>Sapindaceae</taxon>
        <taxon>Hippocastanoideae</taxon>
        <taxon>Acereae</taxon>
        <taxon>Acer</taxon>
    </lineage>
</organism>